<keyword evidence="2" id="KW-0808">Transferase</keyword>
<feature type="domain" description="Protein kinase" evidence="1">
    <location>
        <begin position="1"/>
        <end position="265"/>
    </location>
</feature>
<reference evidence="2" key="1">
    <citation type="submission" date="2015-07" db="EMBL/GenBank/DDBJ databases">
        <title>Adaptation to a free-living lifestyle via gene acquisitions in the diplomonad Trepomonas sp. PC1.</title>
        <authorList>
            <person name="Xu F."/>
            <person name="Jerlstrom-Hultqvist J."/>
            <person name="Kolisko M."/>
            <person name="Simpson A.G.B."/>
            <person name="Roger A.J."/>
            <person name="Svard S.G."/>
            <person name="Andersson J.O."/>
        </authorList>
    </citation>
    <scope>NUCLEOTIDE SEQUENCE</scope>
    <source>
        <strain evidence="2">PC1</strain>
    </source>
</reference>
<dbReference type="AlphaFoldDB" id="A0A146KDE0"/>
<keyword evidence="2" id="KW-0418">Kinase</keyword>
<dbReference type="Pfam" id="PF00069">
    <property type="entry name" value="Pkinase"/>
    <property type="match status" value="1"/>
</dbReference>
<dbReference type="InterPro" id="IPR000719">
    <property type="entry name" value="Prot_kinase_dom"/>
</dbReference>
<feature type="non-terminal residue" evidence="2">
    <location>
        <position position="1"/>
    </location>
</feature>
<dbReference type="EMBL" id="GDID01002901">
    <property type="protein sequence ID" value="JAP93705.1"/>
    <property type="molecule type" value="Transcribed_RNA"/>
</dbReference>
<proteinExistence type="predicted"/>
<dbReference type="GO" id="GO:0005634">
    <property type="term" value="C:nucleus"/>
    <property type="evidence" value="ECO:0007669"/>
    <property type="project" value="TreeGrafter"/>
</dbReference>
<accession>A0A146KDE0</accession>
<dbReference type="GO" id="GO:0044773">
    <property type="term" value="P:mitotic DNA damage checkpoint signaling"/>
    <property type="evidence" value="ECO:0007669"/>
    <property type="project" value="TreeGrafter"/>
</dbReference>
<dbReference type="SUPFAM" id="SSF56112">
    <property type="entry name" value="Protein kinase-like (PK-like)"/>
    <property type="match status" value="1"/>
</dbReference>
<dbReference type="PROSITE" id="PS50011">
    <property type="entry name" value="PROTEIN_KINASE_DOM"/>
    <property type="match status" value="1"/>
</dbReference>
<evidence type="ECO:0000259" key="1">
    <source>
        <dbReference type="PROSITE" id="PS50011"/>
    </source>
</evidence>
<organism evidence="2">
    <name type="scientific">Trepomonas sp. PC1</name>
    <dbReference type="NCBI Taxonomy" id="1076344"/>
    <lineage>
        <taxon>Eukaryota</taxon>
        <taxon>Metamonada</taxon>
        <taxon>Diplomonadida</taxon>
        <taxon>Hexamitidae</taxon>
        <taxon>Hexamitinae</taxon>
        <taxon>Trepomonas</taxon>
    </lineage>
</organism>
<protein>
    <submittedName>
        <fullName evidence="2">Kinase, CAMK CAMKL</fullName>
    </submittedName>
</protein>
<dbReference type="Gene3D" id="1.10.510.10">
    <property type="entry name" value="Transferase(Phosphotransferase) domain 1"/>
    <property type="match status" value="1"/>
</dbReference>
<dbReference type="GO" id="GO:0004674">
    <property type="term" value="F:protein serine/threonine kinase activity"/>
    <property type="evidence" value="ECO:0007669"/>
    <property type="project" value="TreeGrafter"/>
</dbReference>
<name>A0A146KDE0_9EUKA</name>
<sequence>CIGDQLIFTTINKQRYINNSIQIIKEITSGQQSVNYVVEFQKTKYVFQVLEYSASFEIRKECLLKLQKMDHIVNLLHWQKVQCIGFQNPYIMVYQYSTMQMIRKDSFSHSGKEQKFMKQICETVKQMHSQGIYHFDLKPDNILASDENFIILDFGSANIVTNKNKISSSFCTAQIGCPTQTTTLFSPERDESVICDKFDIYSLGCIFFNILTGEYLSHSISTISKQFETIFHYHGPLWCDLLVGMTHRNQFIRYDLDTILSHPVWKQTAQNKKFISQILTQNQLTSQINKLIPLWLSFQSNFSVQLKFIQRCKSANNMSIKKCNLHDDQAQLEIQNLFRNKELKRFDPTFLEQFVQKFDYKAFDDQDFVCVLYQQYLQIQLLKREMQLHKQAMNTRKPSENFNSYFQLKGLPSLVEITNQNQLQMKKIVERKININFSNMIATQSDYDKNADISILNLYEMSDACQQESFDLSSE</sequence>
<dbReference type="InterPro" id="IPR011009">
    <property type="entry name" value="Kinase-like_dom_sf"/>
</dbReference>
<dbReference type="SMART" id="SM00220">
    <property type="entry name" value="S_TKc"/>
    <property type="match status" value="1"/>
</dbReference>
<dbReference type="GO" id="GO:0005524">
    <property type="term" value="F:ATP binding"/>
    <property type="evidence" value="ECO:0007669"/>
    <property type="project" value="InterPro"/>
</dbReference>
<dbReference type="PANTHER" id="PTHR44167:SF30">
    <property type="entry name" value="PHOSPHORYLASE KINASE"/>
    <property type="match status" value="1"/>
</dbReference>
<gene>
    <name evidence="2" type="ORF">TPC1_13914</name>
</gene>
<dbReference type="PANTHER" id="PTHR44167">
    <property type="entry name" value="OVARIAN-SPECIFIC SERINE/THREONINE-PROTEIN KINASE LOK-RELATED"/>
    <property type="match status" value="1"/>
</dbReference>
<evidence type="ECO:0000313" key="2">
    <source>
        <dbReference type="EMBL" id="JAP93705.1"/>
    </source>
</evidence>